<dbReference type="OrthoDB" id="1934555at2759"/>
<evidence type="ECO:0000313" key="3">
    <source>
        <dbReference type="RefSeq" id="XP_022995989.1"/>
    </source>
</evidence>
<organism evidence="2 3">
    <name type="scientific">Cucurbita maxima</name>
    <name type="common">Pumpkin</name>
    <name type="synonym">Winter squash</name>
    <dbReference type="NCBI Taxonomy" id="3661"/>
    <lineage>
        <taxon>Eukaryota</taxon>
        <taxon>Viridiplantae</taxon>
        <taxon>Streptophyta</taxon>
        <taxon>Embryophyta</taxon>
        <taxon>Tracheophyta</taxon>
        <taxon>Spermatophyta</taxon>
        <taxon>Magnoliopsida</taxon>
        <taxon>eudicotyledons</taxon>
        <taxon>Gunneridae</taxon>
        <taxon>Pentapetalae</taxon>
        <taxon>rosids</taxon>
        <taxon>fabids</taxon>
        <taxon>Cucurbitales</taxon>
        <taxon>Cucurbitaceae</taxon>
        <taxon>Cucurbiteae</taxon>
        <taxon>Cucurbita</taxon>
    </lineage>
</organism>
<dbReference type="PANTHER" id="PTHR34371">
    <property type="entry name" value="OS01G0551000 PROTEIN"/>
    <property type="match status" value="1"/>
</dbReference>
<evidence type="ECO:0000256" key="1">
    <source>
        <dbReference type="SAM" id="MobiDB-lite"/>
    </source>
</evidence>
<proteinExistence type="predicted"/>
<name>A0A6J1K7H0_CUCMA</name>
<reference evidence="3" key="1">
    <citation type="submission" date="2025-08" db="UniProtKB">
        <authorList>
            <consortium name="RefSeq"/>
        </authorList>
    </citation>
    <scope>IDENTIFICATION</scope>
    <source>
        <tissue evidence="3">Young leaves</tissue>
    </source>
</reference>
<feature type="region of interest" description="Disordered" evidence="1">
    <location>
        <begin position="1"/>
        <end position="30"/>
    </location>
</feature>
<keyword evidence="2" id="KW-1185">Reference proteome</keyword>
<accession>A0A6J1K7H0</accession>
<dbReference type="RefSeq" id="XP_022995989.1">
    <property type="nucleotide sequence ID" value="XM_023140221.1"/>
</dbReference>
<dbReference type="Proteomes" id="UP000504608">
    <property type="component" value="Unplaced"/>
</dbReference>
<dbReference type="AlphaFoldDB" id="A0A6J1K7H0"/>
<gene>
    <name evidence="3" type="primary">LOC111491336</name>
</gene>
<protein>
    <submittedName>
        <fullName evidence="3">Uncharacterized protein At4g00950-like</fullName>
    </submittedName>
</protein>
<sequence>MWSEPPHTLERSSTPSLVLSRLPPEPPWMPTPPRLTLASVPFLWEEAPGKPRPFAGSEIPWLSPPLGDLPPPPRLLNEAIQSTLLSPTTVLDGPERAYGSKRWGSFRMCKELVSGGNDSLATGVDGGGGGSGRFGKKITPSLSVSSYGRSHFLVKIYEKFKRVFQGRRRQR</sequence>
<evidence type="ECO:0000313" key="2">
    <source>
        <dbReference type="Proteomes" id="UP000504608"/>
    </source>
</evidence>
<dbReference type="GeneID" id="111491336"/>
<dbReference type="PANTHER" id="PTHR34371:SF6">
    <property type="entry name" value="MEMBRANE-ASSOCIATED KINASE REGULATOR 6"/>
    <property type="match status" value="1"/>
</dbReference>
<dbReference type="KEGG" id="cmax:111491336"/>